<feature type="transmembrane region" description="Helical" evidence="6">
    <location>
        <begin position="123"/>
        <end position="145"/>
    </location>
</feature>
<dbReference type="InterPro" id="IPR011547">
    <property type="entry name" value="SLC26A/SulP_dom"/>
</dbReference>
<evidence type="ECO:0000256" key="4">
    <source>
        <dbReference type="ARBA" id="ARBA00023136"/>
    </source>
</evidence>
<evidence type="ECO:0000259" key="7">
    <source>
        <dbReference type="PROSITE" id="PS50801"/>
    </source>
</evidence>
<dbReference type="PANTHER" id="PTHR11814">
    <property type="entry name" value="SULFATE TRANSPORTER"/>
    <property type="match status" value="1"/>
</dbReference>
<accession>A0A8H2JJM3</accession>
<dbReference type="GO" id="GO:0016020">
    <property type="term" value="C:membrane"/>
    <property type="evidence" value="ECO:0007669"/>
    <property type="project" value="UniProtKB-SubCell"/>
</dbReference>
<dbReference type="OrthoDB" id="9769739at2"/>
<evidence type="ECO:0000256" key="6">
    <source>
        <dbReference type="SAM" id="Phobius"/>
    </source>
</evidence>
<feature type="transmembrane region" description="Helical" evidence="6">
    <location>
        <begin position="342"/>
        <end position="361"/>
    </location>
</feature>
<dbReference type="InterPro" id="IPR036513">
    <property type="entry name" value="STAS_dom_sf"/>
</dbReference>
<dbReference type="Gene3D" id="3.30.750.24">
    <property type="entry name" value="STAS domain"/>
    <property type="match status" value="1"/>
</dbReference>
<feature type="domain" description="STAS" evidence="7">
    <location>
        <begin position="442"/>
        <end position="542"/>
    </location>
</feature>
<protein>
    <submittedName>
        <fullName evidence="8">SulP family inorganic anion transporter</fullName>
    </submittedName>
</protein>
<dbReference type="EMBL" id="SZVP01000017">
    <property type="protein sequence ID" value="TMM42532.1"/>
    <property type="molecule type" value="Genomic_DNA"/>
</dbReference>
<feature type="region of interest" description="Disordered" evidence="5">
    <location>
        <begin position="552"/>
        <end position="576"/>
    </location>
</feature>
<feature type="compositionally biased region" description="Basic and acidic residues" evidence="5">
    <location>
        <begin position="560"/>
        <end position="576"/>
    </location>
</feature>
<feature type="transmembrane region" description="Helical" evidence="6">
    <location>
        <begin position="316"/>
        <end position="335"/>
    </location>
</feature>
<dbReference type="Proteomes" id="UP000307702">
    <property type="component" value="Unassembled WGS sequence"/>
</dbReference>
<evidence type="ECO:0000313" key="9">
    <source>
        <dbReference type="Proteomes" id="UP000307702"/>
    </source>
</evidence>
<feature type="transmembrane region" description="Helical" evidence="6">
    <location>
        <begin position="91"/>
        <end position="111"/>
    </location>
</feature>
<keyword evidence="9" id="KW-1185">Reference proteome</keyword>
<dbReference type="Pfam" id="PF00916">
    <property type="entry name" value="Sulfate_transp"/>
    <property type="match status" value="1"/>
</dbReference>
<keyword evidence="4 6" id="KW-0472">Membrane</keyword>
<feature type="transmembrane region" description="Helical" evidence="6">
    <location>
        <begin position="15"/>
        <end position="35"/>
    </location>
</feature>
<feature type="transmembrane region" description="Helical" evidence="6">
    <location>
        <begin position="42"/>
        <end position="64"/>
    </location>
</feature>
<dbReference type="Pfam" id="PF01740">
    <property type="entry name" value="STAS"/>
    <property type="match status" value="1"/>
</dbReference>
<evidence type="ECO:0000313" key="8">
    <source>
        <dbReference type="EMBL" id="TMM42532.1"/>
    </source>
</evidence>
<dbReference type="AlphaFoldDB" id="A0A8H2JJM3"/>
<dbReference type="GO" id="GO:0055085">
    <property type="term" value="P:transmembrane transport"/>
    <property type="evidence" value="ECO:0007669"/>
    <property type="project" value="InterPro"/>
</dbReference>
<proteinExistence type="predicted"/>
<keyword evidence="2 6" id="KW-0812">Transmembrane</keyword>
<feature type="transmembrane region" description="Helical" evidence="6">
    <location>
        <begin position="193"/>
        <end position="212"/>
    </location>
</feature>
<dbReference type="InterPro" id="IPR002645">
    <property type="entry name" value="STAS_dom"/>
</dbReference>
<feature type="transmembrane region" description="Helical" evidence="6">
    <location>
        <begin position="239"/>
        <end position="264"/>
    </location>
</feature>
<evidence type="ECO:0000256" key="2">
    <source>
        <dbReference type="ARBA" id="ARBA00022692"/>
    </source>
</evidence>
<dbReference type="InterPro" id="IPR001902">
    <property type="entry name" value="SLC26A/SulP_fam"/>
</dbReference>
<evidence type="ECO:0000256" key="1">
    <source>
        <dbReference type="ARBA" id="ARBA00004141"/>
    </source>
</evidence>
<name>A0A8H2JJM3_9GAMM</name>
<evidence type="ECO:0000256" key="5">
    <source>
        <dbReference type="SAM" id="MobiDB-lite"/>
    </source>
</evidence>
<dbReference type="PROSITE" id="PS50801">
    <property type="entry name" value="STAS"/>
    <property type="match status" value="1"/>
</dbReference>
<dbReference type="RefSeq" id="WP_138624260.1">
    <property type="nucleotide sequence ID" value="NZ_SZVP01000017.1"/>
</dbReference>
<evidence type="ECO:0000256" key="3">
    <source>
        <dbReference type="ARBA" id="ARBA00022989"/>
    </source>
</evidence>
<comment type="caution">
    <text evidence="8">The sequence shown here is derived from an EMBL/GenBank/DDBJ whole genome shotgun (WGS) entry which is preliminary data.</text>
</comment>
<comment type="subcellular location">
    <subcellularLocation>
        <location evidence="1">Membrane</location>
        <topology evidence="1">Multi-pass membrane protein</topology>
    </subcellularLocation>
</comment>
<feature type="transmembrane region" description="Helical" evidence="6">
    <location>
        <begin position="284"/>
        <end position="304"/>
    </location>
</feature>
<gene>
    <name evidence="8" type="ORF">FCS21_14400</name>
</gene>
<feature type="transmembrane region" description="Helical" evidence="6">
    <location>
        <begin position="373"/>
        <end position="402"/>
    </location>
</feature>
<keyword evidence="3 6" id="KW-1133">Transmembrane helix</keyword>
<dbReference type="CDD" id="cd07042">
    <property type="entry name" value="STAS_SulP_like_sulfate_transporter"/>
    <property type="match status" value="1"/>
</dbReference>
<organism evidence="8 9">
    <name type="scientific">Colwellia ponticola</name>
    <dbReference type="NCBI Taxonomy" id="2304625"/>
    <lineage>
        <taxon>Bacteria</taxon>
        <taxon>Pseudomonadati</taxon>
        <taxon>Pseudomonadota</taxon>
        <taxon>Gammaproteobacteria</taxon>
        <taxon>Alteromonadales</taxon>
        <taxon>Colwelliaceae</taxon>
        <taxon>Colwellia</taxon>
    </lineage>
</organism>
<feature type="transmembrane region" description="Helical" evidence="6">
    <location>
        <begin position="165"/>
        <end position="186"/>
    </location>
</feature>
<sequence length="576" mass="61469">MFGNRFKDINLKGDLFGGVTTAIISLPLALAFGVASGAGAEAGLWGAIMVGFFAALFGGSSSLISEPTGPMTVIMTAVLTTMMAKYPETGMAISFTIVMMAGAFQVLLGTLKLGKYITLMPYSVISGFMSGIGVILIILQISPMLGHASPTGGVTGTLSALPNMLANIKFSELFLALLTLGILFYLPAKYRKYVPAQLVALVAVTLISMLLFSSDDIRRIGEIPAGLPSLVIPQFNAEVFITMVVNALVLGTLGCIDTLLTAVIGDSLTRKEHNPDKELRGQGIANMMSGLFGALPGAGATMGTVTNIQVGASSPISGIIRALVLALVVLVAGGLTEPIPMAVLAGIAVYVGFNILDWSFIQRAHKVSMQGMVIMYGVMLLTVFVDLMVAVGLGVFISNIIVIERLSREQARQVKAISDTDGDDIPLTNREQRLLEKAHGRVLFFYLSGPMIFSVSKAISRQHTKVANYDVMILDLTDVPMIDSTVGLALENAVKDALDAQCKVLLLCPNTQTYKQLQKCDVLTLVSDENIYSCRYKALQAALKYVESSEQSADNNNEAVNEKTTEQSDIEITNKI</sequence>
<reference evidence="8 9" key="1">
    <citation type="submission" date="2019-05" db="EMBL/GenBank/DDBJ databases">
        <title>Colwellia ponticola sp. nov., isolated from seawater.</title>
        <authorList>
            <person name="Yoon J.-H."/>
        </authorList>
    </citation>
    <scope>NUCLEOTIDE SEQUENCE [LARGE SCALE GENOMIC DNA]</scope>
    <source>
        <strain evidence="8 9">OISW-25</strain>
    </source>
</reference>
<dbReference type="SUPFAM" id="SSF52091">
    <property type="entry name" value="SpoIIaa-like"/>
    <property type="match status" value="1"/>
</dbReference>